<keyword evidence="2" id="KW-0812">Transmembrane</keyword>
<dbReference type="EMBL" id="JAYWIO010000001">
    <property type="protein sequence ID" value="KAK7289874.1"/>
    <property type="molecule type" value="Genomic_DNA"/>
</dbReference>
<evidence type="ECO:0000313" key="3">
    <source>
        <dbReference type="EMBL" id="KAK7289874.1"/>
    </source>
</evidence>
<evidence type="ECO:0000256" key="1">
    <source>
        <dbReference type="SAM" id="MobiDB-lite"/>
    </source>
</evidence>
<dbReference type="AlphaFoldDB" id="A0AAN9J157"/>
<feature type="transmembrane region" description="Helical" evidence="2">
    <location>
        <begin position="20"/>
        <end position="40"/>
    </location>
</feature>
<sequence length="182" mass="20804">MMLISVNEMDTDVENEYENVLYLLPGCMLLLFLNILPIPMDPVKFTFDIRDEGRWEVNYRGWEWRGVTEVRIFDPNHTLQGTAPDARTCRFVLADLQTGGPVDYHGGHPMPLPAWIDPEAEELEVLDETLDDLPDEAFEAMQEDEPEEDPEEDPDEDLDYPEAEVYEFDPSEAPPVDPSASS</sequence>
<accession>A0AAN9J157</accession>
<protein>
    <submittedName>
        <fullName evidence="3">Uncharacterized protein</fullName>
    </submittedName>
</protein>
<evidence type="ECO:0000313" key="4">
    <source>
        <dbReference type="Proteomes" id="UP001372338"/>
    </source>
</evidence>
<dbReference type="Proteomes" id="UP001372338">
    <property type="component" value="Unassembled WGS sequence"/>
</dbReference>
<keyword evidence="4" id="KW-1185">Reference proteome</keyword>
<comment type="caution">
    <text evidence="3">The sequence shown here is derived from an EMBL/GenBank/DDBJ whole genome shotgun (WGS) entry which is preliminary data.</text>
</comment>
<evidence type="ECO:0000256" key="2">
    <source>
        <dbReference type="SAM" id="Phobius"/>
    </source>
</evidence>
<feature type="compositionally biased region" description="Pro residues" evidence="1">
    <location>
        <begin position="172"/>
        <end position="182"/>
    </location>
</feature>
<gene>
    <name evidence="3" type="ORF">RIF29_03870</name>
</gene>
<reference evidence="3 4" key="1">
    <citation type="submission" date="2024-01" db="EMBL/GenBank/DDBJ databases">
        <title>The genomes of 5 underutilized Papilionoideae crops provide insights into root nodulation and disease resistanc.</title>
        <authorList>
            <person name="Yuan L."/>
        </authorList>
    </citation>
    <scope>NUCLEOTIDE SEQUENCE [LARGE SCALE GENOMIC DNA]</scope>
    <source>
        <strain evidence="3">ZHUSHIDOU_FW_LH</strain>
        <tissue evidence="3">Leaf</tissue>
    </source>
</reference>
<keyword evidence="2" id="KW-0472">Membrane</keyword>
<keyword evidence="2" id="KW-1133">Transmembrane helix</keyword>
<proteinExistence type="predicted"/>
<feature type="compositionally biased region" description="Acidic residues" evidence="1">
    <location>
        <begin position="133"/>
        <end position="170"/>
    </location>
</feature>
<organism evidence="3 4">
    <name type="scientific">Crotalaria pallida</name>
    <name type="common">Smooth rattlebox</name>
    <name type="synonym">Crotalaria striata</name>
    <dbReference type="NCBI Taxonomy" id="3830"/>
    <lineage>
        <taxon>Eukaryota</taxon>
        <taxon>Viridiplantae</taxon>
        <taxon>Streptophyta</taxon>
        <taxon>Embryophyta</taxon>
        <taxon>Tracheophyta</taxon>
        <taxon>Spermatophyta</taxon>
        <taxon>Magnoliopsida</taxon>
        <taxon>eudicotyledons</taxon>
        <taxon>Gunneridae</taxon>
        <taxon>Pentapetalae</taxon>
        <taxon>rosids</taxon>
        <taxon>fabids</taxon>
        <taxon>Fabales</taxon>
        <taxon>Fabaceae</taxon>
        <taxon>Papilionoideae</taxon>
        <taxon>50 kb inversion clade</taxon>
        <taxon>genistoids sensu lato</taxon>
        <taxon>core genistoids</taxon>
        <taxon>Crotalarieae</taxon>
        <taxon>Crotalaria</taxon>
    </lineage>
</organism>
<name>A0AAN9J157_CROPI</name>
<feature type="region of interest" description="Disordered" evidence="1">
    <location>
        <begin position="133"/>
        <end position="182"/>
    </location>
</feature>